<feature type="active site" description="Charge relay system" evidence="1">
    <location>
        <position position="268"/>
    </location>
</feature>
<dbReference type="GO" id="GO:0052689">
    <property type="term" value="F:carboxylic ester hydrolase activity"/>
    <property type="evidence" value="ECO:0007669"/>
    <property type="project" value="TreeGrafter"/>
</dbReference>
<reference evidence="4" key="1">
    <citation type="journal article" date="2014" name="Int. J. Syst. Evol. Microbiol.">
        <title>Complete genome sequence of Corynebacterium casei LMG S-19264T (=DSM 44701T), isolated from a smear-ripened cheese.</title>
        <authorList>
            <consortium name="US DOE Joint Genome Institute (JGI-PGF)"/>
            <person name="Walter F."/>
            <person name="Albersmeier A."/>
            <person name="Kalinowski J."/>
            <person name="Ruckert C."/>
        </authorList>
    </citation>
    <scope>NUCLEOTIDE SEQUENCE</scope>
    <source>
        <strain evidence="4">CGMCC 1.15178</strain>
    </source>
</reference>
<evidence type="ECO:0000256" key="2">
    <source>
        <dbReference type="PIRSR" id="PIRSR639069-2"/>
    </source>
</evidence>
<dbReference type="Proteomes" id="UP000612456">
    <property type="component" value="Unassembled WGS sequence"/>
</dbReference>
<accession>A0A916ZFD9</accession>
<feature type="binding site" evidence="2">
    <location>
        <position position="93"/>
    </location>
    <ligand>
        <name>substrate</name>
    </ligand>
</feature>
<comment type="caution">
    <text evidence="4">The sequence shown here is derived from an EMBL/GenBank/DDBJ whole genome shotgun (WGS) entry which is preliminary data.</text>
</comment>
<dbReference type="AlphaFoldDB" id="A0A916ZFD9"/>
<dbReference type="PANTHER" id="PTHR40111">
    <property type="entry name" value="CEPHALOSPORIN-C DEACETYLASE"/>
    <property type="match status" value="1"/>
</dbReference>
<dbReference type="InterPro" id="IPR008391">
    <property type="entry name" value="AXE1_dom"/>
</dbReference>
<dbReference type="InterPro" id="IPR029058">
    <property type="entry name" value="AB_hydrolase_fold"/>
</dbReference>
<dbReference type="Gene3D" id="3.40.50.1820">
    <property type="entry name" value="alpha/beta hydrolase"/>
    <property type="match status" value="1"/>
</dbReference>
<dbReference type="PANTHER" id="PTHR40111:SF1">
    <property type="entry name" value="CEPHALOSPORIN-C DEACETYLASE"/>
    <property type="match status" value="1"/>
</dbReference>
<dbReference type="Pfam" id="PF05448">
    <property type="entry name" value="AXE1"/>
    <property type="match status" value="1"/>
</dbReference>
<gene>
    <name evidence="4" type="primary">axeA</name>
    <name evidence="4" type="ORF">GCM10010911_60870</name>
</gene>
<evidence type="ECO:0000256" key="1">
    <source>
        <dbReference type="PIRSR" id="PIRSR639069-1"/>
    </source>
</evidence>
<proteinExistence type="predicted"/>
<evidence type="ECO:0000313" key="5">
    <source>
        <dbReference type="Proteomes" id="UP000612456"/>
    </source>
</evidence>
<name>A0A916ZFD9_9BACL</name>
<feature type="domain" description="Acetyl xylan esterase" evidence="3">
    <location>
        <begin position="4"/>
        <end position="314"/>
    </location>
</feature>
<protein>
    <submittedName>
        <fullName evidence="4">Cephalosporin-C deacetylase</fullName>
    </submittedName>
</protein>
<feature type="active site" description="Charge relay system" evidence="1">
    <location>
        <position position="297"/>
    </location>
</feature>
<dbReference type="EMBL" id="BMHP01000007">
    <property type="protein sequence ID" value="GGD94004.1"/>
    <property type="molecule type" value="Genomic_DNA"/>
</dbReference>
<organism evidence="4 5">
    <name type="scientific">Paenibacillus nasutitermitis</name>
    <dbReference type="NCBI Taxonomy" id="1652958"/>
    <lineage>
        <taxon>Bacteria</taxon>
        <taxon>Bacillati</taxon>
        <taxon>Bacillota</taxon>
        <taxon>Bacilli</taxon>
        <taxon>Bacillales</taxon>
        <taxon>Paenibacillaceae</taxon>
        <taxon>Paenibacillus</taxon>
    </lineage>
</organism>
<feature type="active site" description="Nucleophile" evidence="1">
    <location>
        <position position="183"/>
    </location>
</feature>
<keyword evidence="5" id="KW-1185">Reference proteome</keyword>
<dbReference type="RefSeq" id="WP_188998164.1">
    <property type="nucleotide sequence ID" value="NZ_BMHP01000007.1"/>
</dbReference>
<evidence type="ECO:0000313" key="4">
    <source>
        <dbReference type="EMBL" id="GGD94004.1"/>
    </source>
</evidence>
<evidence type="ECO:0000259" key="3">
    <source>
        <dbReference type="Pfam" id="PF05448"/>
    </source>
</evidence>
<dbReference type="InterPro" id="IPR039069">
    <property type="entry name" value="CE7"/>
</dbReference>
<sequence>MGVLHNRLAELNSYMPPLTAKKDFDSFWENNLLHFKNKPLHAMKTRQDSVMWNTEVYHVTYEGFDHTPIHGWYMVPTFVKQARIPCIVIYHGYSAQRGIPEDYAKWIMLGFAVLTVDTRGQTGESGNRLAQQSGIIKGWVTQGILDKDQAYYKAMTFDCLKALDWLAEQPEIDLERICVYGSSQGGGIVLQMAALSPLPSLAIANIPNMCNMEFGLYNSTGSLSEISAFVNTYPDTLDQVLDTLSYFDNMNLASRIKAPVHFSVGLKDTICCPETIFAAYNRVSSEKTIHVYPFMGHEDGSNLHKSKIMNLLSQFAR</sequence>
<dbReference type="GO" id="GO:0005976">
    <property type="term" value="P:polysaccharide metabolic process"/>
    <property type="evidence" value="ECO:0007669"/>
    <property type="project" value="TreeGrafter"/>
</dbReference>
<dbReference type="SUPFAM" id="SSF53474">
    <property type="entry name" value="alpha/beta-Hydrolases"/>
    <property type="match status" value="1"/>
</dbReference>
<reference evidence="4" key="2">
    <citation type="submission" date="2020-09" db="EMBL/GenBank/DDBJ databases">
        <authorList>
            <person name="Sun Q."/>
            <person name="Zhou Y."/>
        </authorList>
    </citation>
    <scope>NUCLEOTIDE SEQUENCE</scope>
    <source>
        <strain evidence="4">CGMCC 1.15178</strain>
    </source>
</reference>